<protein>
    <submittedName>
        <fullName evidence="2">Uncharacterized protein</fullName>
    </submittedName>
</protein>
<dbReference type="Proteomes" id="UP001318860">
    <property type="component" value="Unassembled WGS sequence"/>
</dbReference>
<feature type="region of interest" description="Disordered" evidence="1">
    <location>
        <begin position="246"/>
        <end position="279"/>
    </location>
</feature>
<feature type="region of interest" description="Disordered" evidence="1">
    <location>
        <begin position="153"/>
        <end position="188"/>
    </location>
</feature>
<evidence type="ECO:0000256" key="1">
    <source>
        <dbReference type="SAM" id="MobiDB-lite"/>
    </source>
</evidence>
<proteinExistence type="predicted"/>
<name>A0ABR0VCN0_REHGL</name>
<accession>A0ABR0VCN0</accession>
<dbReference type="PANTHER" id="PTHR33785">
    <property type="entry name" value="OS06G0550800 PROTEIN"/>
    <property type="match status" value="1"/>
</dbReference>
<organism evidence="2 3">
    <name type="scientific">Rehmannia glutinosa</name>
    <name type="common">Chinese foxglove</name>
    <dbReference type="NCBI Taxonomy" id="99300"/>
    <lineage>
        <taxon>Eukaryota</taxon>
        <taxon>Viridiplantae</taxon>
        <taxon>Streptophyta</taxon>
        <taxon>Embryophyta</taxon>
        <taxon>Tracheophyta</taxon>
        <taxon>Spermatophyta</taxon>
        <taxon>Magnoliopsida</taxon>
        <taxon>eudicotyledons</taxon>
        <taxon>Gunneridae</taxon>
        <taxon>Pentapetalae</taxon>
        <taxon>asterids</taxon>
        <taxon>lamiids</taxon>
        <taxon>Lamiales</taxon>
        <taxon>Orobanchaceae</taxon>
        <taxon>Rehmannieae</taxon>
        <taxon>Rehmannia</taxon>
    </lineage>
</organism>
<evidence type="ECO:0000313" key="3">
    <source>
        <dbReference type="Proteomes" id="UP001318860"/>
    </source>
</evidence>
<feature type="compositionally biased region" description="Polar residues" evidence="1">
    <location>
        <begin position="87"/>
        <end position="102"/>
    </location>
</feature>
<sequence length="303" mass="34538">MQNMDLNVHDDTEKVEPGELLEDCWFFGNLLHRKSRMLRSYSDPCTSSNYSQDNLPGKSYEETYESIKKLPGNDEFTRPNLIRAPSEPSSLERQNQKATTKGSDPHRSKRSNRKQSSSKNLVRAPSLPTSLETEEFQDEEIEFSMGKLIRQASMKNSDTLPPRIHATKSMSPNSSTSRHRSRKKPELESIKMEGLEDIKPQRPINQLKTQKSLIDLDSDELQGFKDLGFDLDKKNLSPNVINIIPEDEEKNSRKPYLSEAWGPRSSSAPPVPKWGGKKSTEDVMKAQIKFWARAVASNVRQEC</sequence>
<comment type="caution">
    <text evidence="2">The sequence shown here is derived from an EMBL/GenBank/DDBJ whole genome shotgun (WGS) entry which is preliminary data.</text>
</comment>
<evidence type="ECO:0000313" key="2">
    <source>
        <dbReference type="EMBL" id="KAK6132808.1"/>
    </source>
</evidence>
<feature type="region of interest" description="Disordered" evidence="1">
    <location>
        <begin position="69"/>
        <end position="137"/>
    </location>
</feature>
<dbReference type="PANTHER" id="PTHR33785:SF5">
    <property type="entry name" value="SERINE_ARGININE REPETITIVE MATRIX PROTEIN"/>
    <property type="match status" value="1"/>
</dbReference>
<dbReference type="EMBL" id="JABTTQ020001241">
    <property type="protein sequence ID" value="KAK6132808.1"/>
    <property type="molecule type" value="Genomic_DNA"/>
</dbReference>
<keyword evidence="3" id="KW-1185">Reference proteome</keyword>
<gene>
    <name evidence="2" type="ORF">DH2020_033451</name>
</gene>
<reference evidence="2 3" key="1">
    <citation type="journal article" date="2021" name="Comput. Struct. Biotechnol. J.">
        <title>De novo genome assembly of the potent medicinal plant Rehmannia glutinosa using nanopore technology.</title>
        <authorList>
            <person name="Ma L."/>
            <person name="Dong C."/>
            <person name="Song C."/>
            <person name="Wang X."/>
            <person name="Zheng X."/>
            <person name="Niu Y."/>
            <person name="Chen S."/>
            <person name="Feng W."/>
        </authorList>
    </citation>
    <scope>NUCLEOTIDE SEQUENCE [LARGE SCALE GENOMIC DNA]</scope>
    <source>
        <strain evidence="2">DH-2019</strain>
    </source>
</reference>